<dbReference type="PROSITE" id="PS51839">
    <property type="entry name" value="4FE4S_HC3"/>
    <property type="match status" value="1"/>
</dbReference>
<dbReference type="InterPro" id="IPR050123">
    <property type="entry name" value="Prok_molybdopt-oxidoreductase"/>
</dbReference>
<evidence type="ECO:0000256" key="8">
    <source>
        <dbReference type="ARBA" id="ARBA00023014"/>
    </source>
</evidence>
<evidence type="ECO:0000256" key="1">
    <source>
        <dbReference type="ARBA" id="ARBA00001966"/>
    </source>
</evidence>
<keyword evidence="7" id="KW-0408">Iron</keyword>
<keyword evidence="8" id="KW-0411">Iron-sulfur</keyword>
<gene>
    <name evidence="13" type="ORF">HD592_000603</name>
</gene>
<dbReference type="PANTHER" id="PTHR43105:SF12">
    <property type="entry name" value="NADH-QUINONE OXIDOREDUCTASE SUBUNIT G"/>
    <property type="match status" value="1"/>
</dbReference>
<evidence type="ECO:0000259" key="11">
    <source>
        <dbReference type="PROSITE" id="PS51669"/>
    </source>
</evidence>
<dbReference type="FunFam" id="3.10.20.740:FF:000001">
    <property type="entry name" value="NADH-quinone oxidoreductase subunit G"/>
    <property type="match status" value="1"/>
</dbReference>
<dbReference type="Pfam" id="PF13510">
    <property type="entry name" value="Fer2_4"/>
    <property type="match status" value="1"/>
</dbReference>
<proteinExistence type="inferred from homology"/>
<dbReference type="PANTHER" id="PTHR43105">
    <property type="entry name" value="RESPIRATORY NITRATE REDUCTASE"/>
    <property type="match status" value="1"/>
</dbReference>
<dbReference type="PROSITE" id="PS51669">
    <property type="entry name" value="4FE4S_MOW_BIS_MGD"/>
    <property type="match status" value="1"/>
</dbReference>
<dbReference type="InterPro" id="IPR036010">
    <property type="entry name" value="2Fe-2S_ferredoxin-like_sf"/>
</dbReference>
<organism evidence="13 14">
    <name type="scientific">Schaalia hyovaginalis</name>
    <dbReference type="NCBI Taxonomy" id="29316"/>
    <lineage>
        <taxon>Bacteria</taxon>
        <taxon>Bacillati</taxon>
        <taxon>Actinomycetota</taxon>
        <taxon>Actinomycetes</taxon>
        <taxon>Actinomycetales</taxon>
        <taxon>Actinomycetaceae</taxon>
        <taxon>Schaalia</taxon>
    </lineage>
</organism>
<dbReference type="SUPFAM" id="SSF50692">
    <property type="entry name" value="ADC-like"/>
    <property type="match status" value="1"/>
</dbReference>
<accession>A0A923E366</accession>
<dbReference type="NCBIfam" id="NF005895">
    <property type="entry name" value="PRK07860.1"/>
    <property type="match status" value="1"/>
</dbReference>
<dbReference type="SMART" id="SM00929">
    <property type="entry name" value="NADH-G_4Fe-4S_3"/>
    <property type="match status" value="1"/>
</dbReference>
<dbReference type="InterPro" id="IPR054351">
    <property type="entry name" value="NADH_UbQ_OxRdtase_ferredoxin"/>
</dbReference>
<dbReference type="AlphaFoldDB" id="A0A923E366"/>
<dbReference type="SUPFAM" id="SSF53706">
    <property type="entry name" value="Formate dehydrogenase/DMSO reductase, domains 1-3"/>
    <property type="match status" value="1"/>
</dbReference>
<evidence type="ECO:0000256" key="6">
    <source>
        <dbReference type="ARBA" id="ARBA00022967"/>
    </source>
</evidence>
<evidence type="ECO:0000313" key="14">
    <source>
        <dbReference type="Proteomes" id="UP000617426"/>
    </source>
</evidence>
<dbReference type="CDD" id="cd00207">
    <property type="entry name" value="fer2"/>
    <property type="match status" value="1"/>
</dbReference>
<dbReference type="Pfam" id="PF22117">
    <property type="entry name" value="Fer4_Nqo3"/>
    <property type="match status" value="1"/>
</dbReference>
<dbReference type="Gene3D" id="3.40.50.740">
    <property type="match status" value="2"/>
</dbReference>
<name>A0A923E366_9ACTO</name>
<dbReference type="GO" id="GO:0051537">
    <property type="term" value="F:2 iron, 2 sulfur cluster binding"/>
    <property type="evidence" value="ECO:0007669"/>
    <property type="project" value="UniProtKB-KW"/>
</dbReference>
<dbReference type="Pfam" id="PF22151">
    <property type="entry name" value="Fer4_NDSU1"/>
    <property type="match status" value="1"/>
</dbReference>
<keyword evidence="3" id="KW-0004">4Fe-4S</keyword>
<dbReference type="GO" id="GO:0003954">
    <property type="term" value="F:NADH dehydrogenase activity"/>
    <property type="evidence" value="ECO:0007669"/>
    <property type="project" value="TreeGrafter"/>
</dbReference>
<evidence type="ECO:0000256" key="10">
    <source>
        <dbReference type="ARBA" id="ARBA00034078"/>
    </source>
</evidence>
<dbReference type="GO" id="GO:0046872">
    <property type="term" value="F:metal ion binding"/>
    <property type="evidence" value="ECO:0007669"/>
    <property type="project" value="UniProtKB-KW"/>
</dbReference>
<dbReference type="GO" id="GO:0008137">
    <property type="term" value="F:NADH dehydrogenase (ubiquinone) activity"/>
    <property type="evidence" value="ECO:0007669"/>
    <property type="project" value="InterPro"/>
</dbReference>
<evidence type="ECO:0000256" key="7">
    <source>
        <dbReference type="ARBA" id="ARBA00023004"/>
    </source>
</evidence>
<dbReference type="InterPro" id="IPR006656">
    <property type="entry name" value="Mopterin_OxRdtase"/>
</dbReference>
<comment type="cofactor">
    <cofactor evidence="10">
        <name>[2Fe-2S] cluster</name>
        <dbReference type="ChEBI" id="CHEBI:190135"/>
    </cofactor>
</comment>
<keyword evidence="4" id="KW-0001">2Fe-2S</keyword>
<dbReference type="InterPro" id="IPR019574">
    <property type="entry name" value="NADH_UbQ_OxRdtase_Gsu_4Fe4S-bd"/>
</dbReference>
<sequence length="855" mass="90483">MSDAPQLIDVTIDDVQVSVPAGTLVIRAAEKVGIRIPRFCDHPLLKPVAACRQCLVEVGMPDRNTGELRFMPKPQPACAQTVAPGMVVKTQFTSEVAERAQKGVMEFLLINHPLDCPICDKGGECPLQNQAMTEGRATSRFADAKRSYRKPLRLTSHILLDRDRCILCQRCVRFGKEISGDVFIDLQGRGGGTAPTDDHYFMAEQIGGFDTSTLDYHDPKAKELGTAGICGPYGEAGIIGSVNEGELGPVDRDQSGRAFASYFSGNIVQICPVGALTASSYRFRARPFDLVSTASVTEHDASGSAIRVDIRRGEVVRRMAGNDPEVNEEWITDKDRFAFEWDKESRLKTPLVRVDGELVPTSWSDALDRVRAGLQEASGEVGFLPGGRLSFEDAWAWGKFARTVVGSDSIDFRSRPGSEEERSFLASRVAGSGLGVTYSDVEKAGRVLLVALEPEDEVGALFLRLRKGVRAGTVKVSTIAPFTSRGSAKLSAELLRAAPGTEAEVVASIDAGGANAVLAASLEGGIILVGERAMAAPGLLSAVVDLAERTGARLQWVPRRSGDRGALEAGLLPGLLPFGRPLGDESARASLGWEGLPSARGRDAALQLAGALDGSVGALVVGGVDVRDFEDPAGALRALEAVPFLVSLEVRSSEVTELADVVLPVAPPLEKNGTFIDWEGRLRPFGQAVSARSLTDRDVFAKLAEEFGVDLGVTTLTDLYDEVNPLISWDGAREVFAAGTAPSPTAVGEGQAILATHKPMLDAGRLQDGAPWLSGAARRPVALVSAATLEALGLASGAELVLATERGTVALPAQIADLPDRVVWVPECSSGSLVHQSLGTAGTVVALSATGEVAR</sequence>
<evidence type="ECO:0000256" key="9">
    <source>
        <dbReference type="ARBA" id="ARBA00023027"/>
    </source>
</evidence>
<dbReference type="Pfam" id="PF10588">
    <property type="entry name" value="NADH-G_4Fe-4S_3"/>
    <property type="match status" value="1"/>
</dbReference>
<dbReference type="EMBL" id="JACHMK010000001">
    <property type="protein sequence ID" value="MBB6334038.1"/>
    <property type="molecule type" value="Genomic_DNA"/>
</dbReference>
<keyword evidence="5" id="KW-0479">Metal-binding</keyword>
<comment type="cofactor">
    <cofactor evidence="1">
        <name>[4Fe-4S] cluster</name>
        <dbReference type="ChEBI" id="CHEBI:49883"/>
    </cofactor>
</comment>
<keyword evidence="9" id="KW-0520">NAD</keyword>
<dbReference type="Proteomes" id="UP000617426">
    <property type="component" value="Unassembled WGS sequence"/>
</dbReference>
<reference evidence="13" key="1">
    <citation type="submission" date="2020-08" db="EMBL/GenBank/DDBJ databases">
        <title>Sequencing the genomes of 1000 actinobacteria strains.</title>
        <authorList>
            <person name="Klenk H.-P."/>
        </authorList>
    </citation>
    <scope>NUCLEOTIDE SEQUENCE</scope>
    <source>
        <strain evidence="13">DSM 10695</strain>
    </source>
</reference>
<dbReference type="SUPFAM" id="SSF54292">
    <property type="entry name" value="2Fe-2S ferredoxin-like"/>
    <property type="match status" value="1"/>
</dbReference>
<evidence type="ECO:0000256" key="3">
    <source>
        <dbReference type="ARBA" id="ARBA00022485"/>
    </source>
</evidence>
<dbReference type="PROSITE" id="PS00641">
    <property type="entry name" value="COMPLEX1_75K_1"/>
    <property type="match status" value="1"/>
</dbReference>
<dbReference type="InterPro" id="IPR009010">
    <property type="entry name" value="Asp_de-COase-like_dom_sf"/>
</dbReference>
<dbReference type="PROSITE" id="PS00643">
    <property type="entry name" value="COMPLEX1_75K_3"/>
    <property type="match status" value="1"/>
</dbReference>
<evidence type="ECO:0000259" key="12">
    <source>
        <dbReference type="PROSITE" id="PS51839"/>
    </source>
</evidence>
<dbReference type="RefSeq" id="WP_184451780.1">
    <property type="nucleotide sequence ID" value="NZ_JACHMK010000001.1"/>
</dbReference>
<dbReference type="GO" id="GO:0042773">
    <property type="term" value="P:ATP synthesis coupled electron transport"/>
    <property type="evidence" value="ECO:0007669"/>
    <property type="project" value="InterPro"/>
</dbReference>
<dbReference type="InterPro" id="IPR001041">
    <property type="entry name" value="2Fe-2S_ferredoxin-type"/>
</dbReference>
<comment type="caution">
    <text evidence="13">The sequence shown here is derived from an EMBL/GenBank/DDBJ whole genome shotgun (WGS) entry which is preliminary data.</text>
</comment>
<evidence type="ECO:0000313" key="13">
    <source>
        <dbReference type="EMBL" id="MBB6334038.1"/>
    </source>
</evidence>
<dbReference type="InterPro" id="IPR006963">
    <property type="entry name" value="Mopterin_OxRdtase_4Fe-4S_dom"/>
</dbReference>
<dbReference type="Gene3D" id="3.10.20.740">
    <property type="match status" value="1"/>
</dbReference>
<dbReference type="InterPro" id="IPR000283">
    <property type="entry name" value="NADH_UbQ_OxRdtase_75kDa_su_CS"/>
</dbReference>
<keyword evidence="14" id="KW-1185">Reference proteome</keyword>
<protein>
    <submittedName>
        <fullName evidence="13">NADH-quinone oxidoreductase subunit G</fullName>
    </submittedName>
</protein>
<evidence type="ECO:0000256" key="2">
    <source>
        <dbReference type="ARBA" id="ARBA00005404"/>
    </source>
</evidence>
<dbReference type="SUPFAM" id="SSF54862">
    <property type="entry name" value="4Fe-4S ferredoxins"/>
    <property type="match status" value="1"/>
</dbReference>
<evidence type="ECO:0000256" key="5">
    <source>
        <dbReference type="ARBA" id="ARBA00022723"/>
    </source>
</evidence>
<dbReference type="Pfam" id="PF00384">
    <property type="entry name" value="Molybdopterin"/>
    <property type="match status" value="1"/>
</dbReference>
<dbReference type="GO" id="GO:0016020">
    <property type="term" value="C:membrane"/>
    <property type="evidence" value="ECO:0007669"/>
    <property type="project" value="InterPro"/>
</dbReference>
<evidence type="ECO:0000256" key="4">
    <source>
        <dbReference type="ARBA" id="ARBA00022714"/>
    </source>
</evidence>
<feature type="domain" description="4Fe-4S Mo/W bis-MGD-type" evidence="11">
    <location>
        <begin position="290"/>
        <end position="346"/>
    </location>
</feature>
<dbReference type="PROSITE" id="PS00642">
    <property type="entry name" value="COMPLEX1_75K_2"/>
    <property type="match status" value="1"/>
</dbReference>
<keyword evidence="6" id="KW-1278">Translocase</keyword>
<dbReference type="GO" id="GO:0051539">
    <property type="term" value="F:4 iron, 4 sulfur cluster binding"/>
    <property type="evidence" value="ECO:0007669"/>
    <property type="project" value="UniProtKB-KW"/>
</dbReference>
<dbReference type="Gene3D" id="3.40.228.10">
    <property type="entry name" value="Dimethylsulfoxide Reductase, domain 2"/>
    <property type="match status" value="1"/>
</dbReference>
<feature type="domain" description="4Fe-4S His(Cys)3-ligated-type" evidence="12">
    <location>
        <begin position="96"/>
        <end position="135"/>
    </location>
</feature>
<comment type="similarity">
    <text evidence="2">Belongs to the complex I 75 kDa subunit family.</text>
</comment>